<evidence type="ECO:0000313" key="1">
    <source>
        <dbReference type="EMBL" id="MDH1507583.1"/>
    </source>
</evidence>
<evidence type="ECO:0000313" key="2">
    <source>
        <dbReference type="Proteomes" id="UP001161704"/>
    </source>
</evidence>
<sequence length="139" mass="15162">MSNYVSIPELADMGFKGDRIPGVGCSPNVHKTFEGFHISYRDDDGGYGGPTTAIVLSGRVFFVLNGAHCKELNELACTDGIDGCIGYFIANLGQANKHSEHRMATRIAFDRFNLFETTLQVIGQENLSSLTKAIEIQSN</sequence>
<dbReference type="RefSeq" id="WP_279963607.1">
    <property type="nucleotide sequence ID" value="NZ_JAOCFK010000057.1"/>
</dbReference>
<organism evidence="1 2">
    <name type="scientific">Aeromonas caviae</name>
    <name type="common">Aeromonas punctata</name>
    <dbReference type="NCBI Taxonomy" id="648"/>
    <lineage>
        <taxon>Bacteria</taxon>
        <taxon>Pseudomonadati</taxon>
        <taxon>Pseudomonadota</taxon>
        <taxon>Gammaproteobacteria</taxon>
        <taxon>Aeromonadales</taxon>
        <taxon>Aeromonadaceae</taxon>
        <taxon>Aeromonas</taxon>
    </lineage>
</organism>
<reference evidence="1" key="1">
    <citation type="submission" date="2022-09" db="EMBL/GenBank/DDBJ databases">
        <title>Intensive care unit water sources are persistently colonized with multi-drug resistant bacteria and are the site of extensive horizontal gene transfer of antibiotic resistance genes.</title>
        <authorList>
            <person name="Diorio-Toth L."/>
        </authorList>
    </citation>
    <scope>NUCLEOTIDE SEQUENCE</scope>
    <source>
        <strain evidence="1">GD03710</strain>
    </source>
</reference>
<dbReference type="Proteomes" id="UP001161704">
    <property type="component" value="Unassembled WGS sequence"/>
</dbReference>
<accession>A0AA42UFX4</accession>
<dbReference type="EMBL" id="JAOCIZ010000135">
    <property type="protein sequence ID" value="MDH1507583.1"/>
    <property type="molecule type" value="Genomic_DNA"/>
</dbReference>
<protein>
    <submittedName>
        <fullName evidence="1">Uncharacterized protein</fullName>
    </submittedName>
</protein>
<gene>
    <name evidence="1" type="ORF">N5I20_21300</name>
</gene>
<dbReference type="AlphaFoldDB" id="A0AA42UFX4"/>
<proteinExistence type="predicted"/>
<name>A0AA42UFX4_AERCA</name>
<comment type="caution">
    <text evidence="1">The sequence shown here is derived from an EMBL/GenBank/DDBJ whole genome shotgun (WGS) entry which is preliminary data.</text>
</comment>